<feature type="non-terminal residue" evidence="2">
    <location>
        <position position="1"/>
    </location>
</feature>
<evidence type="ECO:0000313" key="2">
    <source>
        <dbReference type="EMBL" id="THG92525.1"/>
    </source>
</evidence>
<feature type="region of interest" description="Disordered" evidence="1">
    <location>
        <begin position="1"/>
        <end position="42"/>
    </location>
</feature>
<comment type="caution">
    <text evidence="2">The sequence shown here is derived from an EMBL/GenBank/DDBJ whole genome shotgun (WGS) entry which is preliminary data.</text>
</comment>
<dbReference type="AlphaFoldDB" id="A0A4S4K4A6"/>
<dbReference type="Proteomes" id="UP000308199">
    <property type="component" value="Unassembled WGS sequence"/>
</dbReference>
<evidence type="ECO:0000313" key="3">
    <source>
        <dbReference type="Proteomes" id="UP000308199"/>
    </source>
</evidence>
<sequence length="78" mass="8160">EDEDESEAESDDAEDSTGQKRAEDNDSSDSAEDENFEDALERMTISDADLIRVSGGAPPPALTVGVVGAAMMALSDPL</sequence>
<evidence type="ECO:0000256" key="1">
    <source>
        <dbReference type="SAM" id="MobiDB-lite"/>
    </source>
</evidence>
<proteinExistence type="predicted"/>
<organism evidence="2 3">
    <name type="scientific">Phellinidium pouzarii</name>
    <dbReference type="NCBI Taxonomy" id="167371"/>
    <lineage>
        <taxon>Eukaryota</taxon>
        <taxon>Fungi</taxon>
        <taxon>Dikarya</taxon>
        <taxon>Basidiomycota</taxon>
        <taxon>Agaricomycotina</taxon>
        <taxon>Agaricomycetes</taxon>
        <taxon>Hymenochaetales</taxon>
        <taxon>Hymenochaetaceae</taxon>
        <taxon>Phellinidium</taxon>
    </lineage>
</organism>
<keyword evidence="3" id="KW-1185">Reference proteome</keyword>
<name>A0A4S4K4A6_9AGAM</name>
<gene>
    <name evidence="2" type="ORF">EW145_g8689</name>
</gene>
<protein>
    <submittedName>
        <fullName evidence="2">Uncharacterized protein</fullName>
    </submittedName>
</protein>
<reference evidence="2 3" key="1">
    <citation type="submission" date="2019-02" db="EMBL/GenBank/DDBJ databases">
        <title>Genome sequencing of the rare red list fungi Phellinidium pouzarii.</title>
        <authorList>
            <person name="Buettner E."/>
            <person name="Kellner H."/>
        </authorList>
    </citation>
    <scope>NUCLEOTIDE SEQUENCE [LARGE SCALE GENOMIC DNA]</scope>
    <source>
        <strain evidence="2 3">DSM 108285</strain>
    </source>
</reference>
<feature type="compositionally biased region" description="Acidic residues" evidence="1">
    <location>
        <begin position="1"/>
        <end position="15"/>
    </location>
</feature>
<feature type="compositionally biased region" description="Acidic residues" evidence="1">
    <location>
        <begin position="25"/>
        <end position="38"/>
    </location>
</feature>
<dbReference type="EMBL" id="SGPK01001723">
    <property type="protein sequence ID" value="THG92525.1"/>
    <property type="molecule type" value="Genomic_DNA"/>
</dbReference>
<accession>A0A4S4K4A6</accession>